<organism evidence="2 3">
    <name type="scientific">Candidatus Fonsibacter lacus</name>
    <dbReference type="NCBI Taxonomy" id="2576439"/>
    <lineage>
        <taxon>Bacteria</taxon>
        <taxon>Pseudomonadati</taxon>
        <taxon>Pseudomonadota</taxon>
        <taxon>Alphaproteobacteria</taxon>
        <taxon>Candidatus Pelagibacterales</taxon>
        <taxon>Candidatus Pelagibacterales incertae sedis</taxon>
        <taxon>Candidatus Fonsibacter</taxon>
    </lineage>
</organism>
<dbReference type="InterPro" id="IPR045781">
    <property type="entry name" value="SxtJ"/>
</dbReference>
<feature type="transmembrane region" description="Helical" evidence="1">
    <location>
        <begin position="36"/>
        <end position="56"/>
    </location>
</feature>
<keyword evidence="1" id="KW-0472">Membrane</keyword>
<dbReference type="AlphaFoldDB" id="A0A845S5I8"/>
<keyword evidence="1" id="KW-1133">Transmembrane helix</keyword>
<accession>A0A845S5I8</accession>
<comment type="caution">
    <text evidence="2">The sequence shown here is derived from an EMBL/GenBank/DDBJ whole genome shotgun (WGS) entry which is preliminary data.</text>
</comment>
<evidence type="ECO:0008006" key="4">
    <source>
        <dbReference type="Google" id="ProtNLM"/>
    </source>
</evidence>
<keyword evidence="1" id="KW-0812">Transmembrane</keyword>
<feature type="transmembrane region" description="Helical" evidence="1">
    <location>
        <begin position="12"/>
        <end position="29"/>
    </location>
</feature>
<protein>
    <recommendedName>
        <fullName evidence="4">SxtJ</fullName>
    </recommendedName>
</protein>
<evidence type="ECO:0000313" key="3">
    <source>
        <dbReference type="Proteomes" id="UP000572953"/>
    </source>
</evidence>
<sequence length="129" mass="14920">MKNLVNIKPKDNITFGILFFIFFLIIGLYPLKSGGVIKIWSIILSLIFLIITIIRPNLFTYLNRLWIKFGMLLGKIISPIVMGLVFFFVVTPIGILVRVLKKDVMGLKRGAPSYWINREDKIQSMKKQF</sequence>
<evidence type="ECO:0000313" key="2">
    <source>
        <dbReference type="EMBL" id="NCU62930.1"/>
    </source>
</evidence>
<feature type="transmembrane region" description="Helical" evidence="1">
    <location>
        <begin position="76"/>
        <end position="100"/>
    </location>
</feature>
<dbReference type="EMBL" id="RGGN01000067">
    <property type="protein sequence ID" value="NCU62930.1"/>
    <property type="molecule type" value="Genomic_DNA"/>
</dbReference>
<gene>
    <name evidence="2" type="ORF">EBV78_02395</name>
</gene>
<evidence type="ECO:0000256" key="1">
    <source>
        <dbReference type="SAM" id="Phobius"/>
    </source>
</evidence>
<dbReference type="Proteomes" id="UP000572953">
    <property type="component" value="Unassembled WGS sequence"/>
</dbReference>
<dbReference type="Pfam" id="PF19588">
    <property type="entry name" value="SxtJ"/>
    <property type="match status" value="1"/>
</dbReference>
<reference evidence="2 3" key="1">
    <citation type="submission" date="2018-10" db="EMBL/GenBank/DDBJ databases">
        <title>Iterative Subtractive Binning of Freshwater Chronoseries Metagenomes Recovers Nearly Complete Genomes from over Four Hundred Novel Species.</title>
        <authorList>
            <person name="Rodriguez-R L.M."/>
            <person name="Tsementzi D."/>
            <person name="Luo C."/>
            <person name="Konstantinidis K.T."/>
        </authorList>
    </citation>
    <scope>NUCLEOTIDE SEQUENCE [LARGE SCALE GENOMIC DNA]</scope>
    <source>
        <strain evidence="2">WB7_2B_003</strain>
    </source>
</reference>
<proteinExistence type="predicted"/>
<name>A0A845S5I8_9PROT</name>